<evidence type="ECO:0000313" key="3">
    <source>
        <dbReference type="Proteomes" id="UP000299102"/>
    </source>
</evidence>
<evidence type="ECO:0000256" key="1">
    <source>
        <dbReference type="SAM" id="MobiDB-lite"/>
    </source>
</evidence>
<evidence type="ECO:0000313" key="2">
    <source>
        <dbReference type="EMBL" id="GBP93703.1"/>
    </source>
</evidence>
<dbReference type="EMBL" id="BGZK01002408">
    <property type="protein sequence ID" value="GBP93703.1"/>
    <property type="molecule type" value="Genomic_DNA"/>
</dbReference>
<dbReference type="Proteomes" id="UP000299102">
    <property type="component" value="Unassembled WGS sequence"/>
</dbReference>
<dbReference type="AlphaFoldDB" id="A0A4C2A3B2"/>
<accession>A0A4C2A3B2</accession>
<feature type="compositionally biased region" description="Polar residues" evidence="1">
    <location>
        <begin position="68"/>
        <end position="77"/>
    </location>
</feature>
<sequence>MSYTVVSGARARLWSPGRARVRLSLRVFAYWWSSQKFKNVPHDPQLSSPHSGARPSRVPCLAAGRGAGQTSARNARVETSSNNCAITSLHKFTKLYPLVADALPKYHILM</sequence>
<feature type="region of interest" description="Disordered" evidence="1">
    <location>
        <begin position="41"/>
        <end position="77"/>
    </location>
</feature>
<organism evidence="2 3">
    <name type="scientific">Eumeta variegata</name>
    <name type="common">Bagworm moth</name>
    <name type="synonym">Eumeta japonica</name>
    <dbReference type="NCBI Taxonomy" id="151549"/>
    <lineage>
        <taxon>Eukaryota</taxon>
        <taxon>Metazoa</taxon>
        <taxon>Ecdysozoa</taxon>
        <taxon>Arthropoda</taxon>
        <taxon>Hexapoda</taxon>
        <taxon>Insecta</taxon>
        <taxon>Pterygota</taxon>
        <taxon>Neoptera</taxon>
        <taxon>Endopterygota</taxon>
        <taxon>Lepidoptera</taxon>
        <taxon>Glossata</taxon>
        <taxon>Ditrysia</taxon>
        <taxon>Tineoidea</taxon>
        <taxon>Psychidae</taxon>
        <taxon>Oiketicinae</taxon>
        <taxon>Eumeta</taxon>
    </lineage>
</organism>
<keyword evidence="3" id="KW-1185">Reference proteome</keyword>
<comment type="caution">
    <text evidence="2">The sequence shown here is derived from an EMBL/GenBank/DDBJ whole genome shotgun (WGS) entry which is preliminary data.</text>
</comment>
<gene>
    <name evidence="2" type="ORF">EVAR_68196_1</name>
</gene>
<name>A0A4C2A3B2_EUMVA</name>
<reference evidence="2 3" key="1">
    <citation type="journal article" date="2019" name="Commun. Biol.">
        <title>The bagworm genome reveals a unique fibroin gene that provides high tensile strength.</title>
        <authorList>
            <person name="Kono N."/>
            <person name="Nakamura H."/>
            <person name="Ohtoshi R."/>
            <person name="Tomita M."/>
            <person name="Numata K."/>
            <person name="Arakawa K."/>
        </authorList>
    </citation>
    <scope>NUCLEOTIDE SEQUENCE [LARGE SCALE GENOMIC DNA]</scope>
</reference>
<protein>
    <submittedName>
        <fullName evidence="2">Uncharacterized protein</fullName>
    </submittedName>
</protein>
<proteinExistence type="predicted"/>